<evidence type="ECO:0000256" key="4">
    <source>
        <dbReference type="ARBA" id="ARBA00023136"/>
    </source>
</evidence>
<keyword evidence="1" id="KW-1003">Cell membrane</keyword>
<evidence type="ECO:0000313" key="8">
    <source>
        <dbReference type="EMBL" id="NKE73306.1"/>
    </source>
</evidence>
<gene>
    <name evidence="8" type="ORF">MNODULE_21335</name>
</gene>
<dbReference type="Pfam" id="PF06305">
    <property type="entry name" value="LapA_dom"/>
    <property type="match status" value="1"/>
</dbReference>
<organism evidence="8 9">
    <name type="scientific">Candidatus Manganitrophus noduliformans</name>
    <dbReference type="NCBI Taxonomy" id="2606439"/>
    <lineage>
        <taxon>Bacteria</taxon>
        <taxon>Pseudomonadati</taxon>
        <taxon>Nitrospirota</taxon>
        <taxon>Nitrospiria</taxon>
        <taxon>Candidatus Troglogloeales</taxon>
        <taxon>Candidatus Manganitrophaceae</taxon>
        <taxon>Candidatus Manganitrophus</taxon>
    </lineage>
</organism>
<dbReference type="InterPro" id="IPR010445">
    <property type="entry name" value="LapA_dom"/>
</dbReference>
<proteinExistence type="predicted"/>
<accession>A0A7X6DTW1</accession>
<evidence type="ECO:0000256" key="5">
    <source>
        <dbReference type="SAM" id="MobiDB-lite"/>
    </source>
</evidence>
<dbReference type="GO" id="GO:0005886">
    <property type="term" value="C:plasma membrane"/>
    <property type="evidence" value="ECO:0007669"/>
    <property type="project" value="InterPro"/>
</dbReference>
<dbReference type="RefSeq" id="WP_168063261.1">
    <property type="nucleotide sequence ID" value="NZ_VTOW01000006.1"/>
</dbReference>
<keyword evidence="2 6" id="KW-0812">Transmembrane</keyword>
<evidence type="ECO:0000256" key="2">
    <source>
        <dbReference type="ARBA" id="ARBA00022692"/>
    </source>
</evidence>
<evidence type="ECO:0000256" key="1">
    <source>
        <dbReference type="ARBA" id="ARBA00022475"/>
    </source>
</evidence>
<evidence type="ECO:0000256" key="3">
    <source>
        <dbReference type="ARBA" id="ARBA00022989"/>
    </source>
</evidence>
<dbReference type="AlphaFoldDB" id="A0A7X6DTW1"/>
<keyword evidence="9" id="KW-1185">Reference proteome</keyword>
<reference evidence="8 9" key="1">
    <citation type="journal article" date="2020" name="Nature">
        <title>Bacterial chemolithoautotrophy via manganese oxidation.</title>
        <authorList>
            <person name="Yu H."/>
            <person name="Leadbetter J.R."/>
        </authorList>
    </citation>
    <scope>NUCLEOTIDE SEQUENCE [LARGE SCALE GENOMIC DNA]</scope>
    <source>
        <strain evidence="8 9">Mn-1</strain>
    </source>
</reference>
<name>A0A7X6DTW1_9BACT</name>
<feature type="compositionally biased region" description="Acidic residues" evidence="5">
    <location>
        <begin position="105"/>
        <end position="117"/>
    </location>
</feature>
<evidence type="ECO:0000256" key="6">
    <source>
        <dbReference type="SAM" id="Phobius"/>
    </source>
</evidence>
<dbReference type="EMBL" id="VTOW01000006">
    <property type="protein sequence ID" value="NKE73306.1"/>
    <property type="molecule type" value="Genomic_DNA"/>
</dbReference>
<keyword evidence="3 6" id="KW-1133">Transmembrane helix</keyword>
<protein>
    <submittedName>
        <fullName evidence="8">LapA family protein</fullName>
    </submittedName>
</protein>
<feature type="region of interest" description="Disordered" evidence="5">
    <location>
        <begin position="93"/>
        <end position="117"/>
    </location>
</feature>
<dbReference type="Proteomes" id="UP000534783">
    <property type="component" value="Unassembled WGS sequence"/>
</dbReference>
<evidence type="ECO:0000259" key="7">
    <source>
        <dbReference type="Pfam" id="PF06305"/>
    </source>
</evidence>
<sequence>MLRLILFIIVVFFLFTFSYMNQEEQISLHFIGGGPFPPVPAYLIVIGSFLIGILFAVLMTFPGWLKMKLEKRKLNKRIEVLEADLDHLRAEALRTSGPKRPAYSTDDDSQDDTMGDG</sequence>
<evidence type="ECO:0000313" key="9">
    <source>
        <dbReference type="Proteomes" id="UP000534783"/>
    </source>
</evidence>
<keyword evidence="4 6" id="KW-0472">Membrane</keyword>
<feature type="domain" description="Lipopolysaccharide assembly protein A" evidence="7">
    <location>
        <begin position="24"/>
        <end position="85"/>
    </location>
</feature>
<feature type="transmembrane region" description="Helical" evidence="6">
    <location>
        <begin position="42"/>
        <end position="65"/>
    </location>
</feature>
<comment type="caution">
    <text evidence="8">The sequence shown here is derived from an EMBL/GenBank/DDBJ whole genome shotgun (WGS) entry which is preliminary data.</text>
</comment>